<comment type="caution">
    <text evidence="2">The sequence shown here is derived from an EMBL/GenBank/DDBJ whole genome shotgun (WGS) entry which is preliminary data.</text>
</comment>
<sequence>MELKKTALRASVGFLLFSALFAMYVVLVGQFGQFEINVLLSTLSISIASMCAMACAAYIEKTTSKTIGSLGMGLSAFSLILMLLLIWDLLNHDSYWQLSWSSFVVAFAIAHALLLNLPPLSTNHMWLRLLANGSIALLAALVVFLIWQHDVASDAYFRVMVVDGIAIALVTLLIPIFSKLDHKTNTETQKTFDIAQSIHLTHQKDDIYIDEDGAQYKLQRLKTK</sequence>
<organism evidence="2 3">
    <name type="scientific">Pseudoalteromonas luteoviolacea S4060-1</name>
    <dbReference type="NCBI Taxonomy" id="1365257"/>
    <lineage>
        <taxon>Bacteria</taxon>
        <taxon>Pseudomonadati</taxon>
        <taxon>Pseudomonadota</taxon>
        <taxon>Gammaproteobacteria</taxon>
        <taxon>Alteromonadales</taxon>
        <taxon>Pseudoalteromonadaceae</taxon>
        <taxon>Pseudoalteromonas</taxon>
    </lineage>
</organism>
<protein>
    <submittedName>
        <fullName evidence="2">Uncharacterized protein</fullName>
    </submittedName>
</protein>
<evidence type="ECO:0000313" key="3">
    <source>
        <dbReference type="Proteomes" id="UP000076661"/>
    </source>
</evidence>
<dbReference type="AlphaFoldDB" id="A0A167JLD5"/>
<dbReference type="Proteomes" id="UP000076661">
    <property type="component" value="Unassembled WGS sequence"/>
</dbReference>
<keyword evidence="1" id="KW-0812">Transmembrane</keyword>
<feature type="transmembrane region" description="Helical" evidence="1">
    <location>
        <begin position="12"/>
        <end position="32"/>
    </location>
</feature>
<evidence type="ECO:0000313" key="2">
    <source>
        <dbReference type="EMBL" id="KZN61295.1"/>
    </source>
</evidence>
<dbReference type="RefSeq" id="WP_063382447.1">
    <property type="nucleotide sequence ID" value="NZ_AUXX01000045.1"/>
</dbReference>
<feature type="transmembrane region" description="Helical" evidence="1">
    <location>
        <begin position="129"/>
        <end position="149"/>
    </location>
</feature>
<feature type="transmembrane region" description="Helical" evidence="1">
    <location>
        <begin position="155"/>
        <end position="177"/>
    </location>
</feature>
<feature type="transmembrane region" description="Helical" evidence="1">
    <location>
        <begin position="38"/>
        <end position="59"/>
    </location>
</feature>
<evidence type="ECO:0000256" key="1">
    <source>
        <dbReference type="SAM" id="Phobius"/>
    </source>
</evidence>
<keyword evidence="1" id="KW-1133">Transmembrane helix</keyword>
<keyword evidence="1" id="KW-0472">Membrane</keyword>
<feature type="transmembrane region" description="Helical" evidence="1">
    <location>
        <begin position="66"/>
        <end position="87"/>
    </location>
</feature>
<dbReference type="PATRIC" id="fig|1365257.3.peg.4178"/>
<feature type="transmembrane region" description="Helical" evidence="1">
    <location>
        <begin position="99"/>
        <end position="117"/>
    </location>
</feature>
<proteinExistence type="predicted"/>
<name>A0A167JLD5_9GAMM</name>
<gene>
    <name evidence="2" type="ORF">N478_04320</name>
</gene>
<accession>A0A167JLD5</accession>
<reference evidence="2 3" key="1">
    <citation type="submission" date="2013-07" db="EMBL/GenBank/DDBJ databases">
        <title>Comparative Genomic and Metabolomic Analysis of Twelve Strains of Pseudoalteromonas luteoviolacea.</title>
        <authorList>
            <person name="Vynne N.G."/>
            <person name="Mansson M."/>
            <person name="Gram L."/>
        </authorList>
    </citation>
    <scope>NUCLEOTIDE SEQUENCE [LARGE SCALE GENOMIC DNA]</scope>
    <source>
        <strain evidence="2 3">S4060-1</strain>
    </source>
</reference>
<dbReference type="EMBL" id="AUXX01000045">
    <property type="protein sequence ID" value="KZN61295.1"/>
    <property type="molecule type" value="Genomic_DNA"/>
</dbReference>